<dbReference type="RefSeq" id="WP_066333167.1">
    <property type="nucleotide sequence ID" value="NZ_LWSG01000018.1"/>
</dbReference>
<dbReference type="Proteomes" id="UP000078534">
    <property type="component" value="Unassembled WGS sequence"/>
</dbReference>
<proteinExistence type="predicted"/>
<keyword evidence="2" id="KW-1185">Reference proteome</keyword>
<evidence type="ECO:0008006" key="3">
    <source>
        <dbReference type="Google" id="ProtNLM"/>
    </source>
</evidence>
<accession>A0A179SWF0</accession>
<sequence length="654" mass="75885">MIGVFCPKGQRMPFMDSFFQERITYLPAKYVDKLTGITAYGNETYIQQGKKLARKKNLPYYTIENGLSSQLIDDKQLFEFDYSLLIDNNGSIKNSEDTTQLEQLLNSVDIDANLLKKAKEVFDYITKAPLTSENIVLVDERLERNNKKEDTFKEMLERAKNTYATNNIKVLSTFDEEGYLKKLCQNENVEIISSVDKANQLIHTAKKVFVIESITGFMALLQNREVHCFGLPFYSGWGLTTDEIKNSRRTKQRTILELFTIFFYFYEKQINPLTGMPTNLNEIIKIIEDKKDSQLESKEKKIYCFGIQPWKRGFVRPFVKNPYNTIYFPKTVQEVQNKFDTQSELLVWGHKEPADVRELAEKWNKPVMRIEDGFIRSVGLGTNVTLPWSLALDHKGIYYNPQQVSELEHILTHQLFTENMLEDAMNIRKKIVENQLTKYNSEPIESLNLPSEGKKVILVPGQVEDDASIRYGCKDIKTNTELLNSVREKNQDAYIIYKPHPDIVSRNRQGEVTSDFITDACDHIEIEASIISCINYADEVHTMTSLTGFDALLRDKTVYTYGSPFYSGWGLTHDRHSIDRRKRTLTLDELIAGALLVYPRYFDWENGIRVSCDTVIDKLIEKRNMYFDNRQANIKIPNRLKKVGFLLKEMIENH</sequence>
<dbReference type="GO" id="GO:0000271">
    <property type="term" value="P:polysaccharide biosynthetic process"/>
    <property type="evidence" value="ECO:0007669"/>
    <property type="project" value="InterPro"/>
</dbReference>
<protein>
    <recommendedName>
        <fullName evidence="3">Capsular polysaccharide biosynthesis protein</fullName>
    </recommendedName>
</protein>
<evidence type="ECO:0000313" key="2">
    <source>
        <dbReference type="Proteomes" id="UP000078534"/>
    </source>
</evidence>
<organism evidence="1 2">
    <name type="scientific">Metabacillus litoralis</name>
    <dbReference type="NCBI Taxonomy" id="152268"/>
    <lineage>
        <taxon>Bacteria</taxon>
        <taxon>Bacillati</taxon>
        <taxon>Bacillota</taxon>
        <taxon>Bacilli</taxon>
        <taxon>Bacillales</taxon>
        <taxon>Bacillaceae</taxon>
        <taxon>Metabacillus</taxon>
    </lineage>
</organism>
<evidence type="ECO:0000313" key="1">
    <source>
        <dbReference type="EMBL" id="OAS85791.1"/>
    </source>
</evidence>
<dbReference type="OrthoDB" id="543755at2"/>
<gene>
    <name evidence="1" type="ORF">A6K24_23355</name>
</gene>
<dbReference type="InterPro" id="IPR007833">
    <property type="entry name" value="Capsule_polysaccharide_synth"/>
</dbReference>
<dbReference type="CDD" id="cd16439">
    <property type="entry name" value="beta_Kdo_transferase_KpsC_2"/>
    <property type="match status" value="1"/>
</dbReference>
<dbReference type="Pfam" id="PF05159">
    <property type="entry name" value="Capsule_synth"/>
    <property type="match status" value="2"/>
</dbReference>
<dbReference type="EMBL" id="LWSG01000018">
    <property type="protein sequence ID" value="OAS85791.1"/>
    <property type="molecule type" value="Genomic_DNA"/>
</dbReference>
<dbReference type="AlphaFoldDB" id="A0A179SWF0"/>
<dbReference type="STRING" id="152268.A6K24_23355"/>
<reference evidence="2" key="1">
    <citation type="submission" date="2016-04" db="EMBL/GenBank/DDBJ databases">
        <authorList>
            <person name="Lyu Z."/>
            <person name="Lyu W."/>
        </authorList>
    </citation>
    <scope>NUCLEOTIDE SEQUENCE [LARGE SCALE GENOMIC DNA]</scope>
    <source>
        <strain evidence="2">C44</strain>
    </source>
</reference>
<comment type="caution">
    <text evidence="1">The sequence shown here is derived from an EMBL/GenBank/DDBJ whole genome shotgun (WGS) entry which is preliminary data.</text>
</comment>
<name>A0A179SWF0_9BACI</name>
<dbReference type="GO" id="GO:0015774">
    <property type="term" value="P:polysaccharide transport"/>
    <property type="evidence" value="ECO:0007669"/>
    <property type="project" value="InterPro"/>
</dbReference>